<evidence type="ECO:0000256" key="2">
    <source>
        <dbReference type="ARBA" id="ARBA00022605"/>
    </source>
</evidence>
<evidence type="ECO:0000256" key="5">
    <source>
        <dbReference type="ARBA" id="ARBA00022822"/>
    </source>
</evidence>
<dbReference type="InterPro" id="IPR035902">
    <property type="entry name" value="Nuc_phospho_transferase"/>
</dbReference>
<keyword evidence="9" id="KW-0479">Metal-binding</keyword>
<sequence>MTDTDRHATARCAADREVSWAALLTALLAGEDLTAEDTARAMDRVMRGEATPAQLAGLVVALRAKGETVDEVEGFVRAMYAHAVPLTVPGPTLDIVGTGGDRSHSVNISTMSAIVAAGAGARVVKHGNRSASSASGSADVLERLGVALDLPAADVAALATEVGITFAFAPMFHPSMRHAAAPRRELGIPTAFNALGPLTNPARPTAQAVGVADARLAPLLAGVLARRSASALVFRGDDGLDELTVTTTSTVWSVRDGAVRKEVFDPREVGVGHAPPEALRGGDAARNAEVVRDLVAGARGPVRDAVLLNTAAGLAALAPTDEPLAVRLAAGMARGARAIDSGAAAEVLQRWVRVSAKLAAGGGR</sequence>
<evidence type="ECO:0000313" key="13">
    <source>
        <dbReference type="Proteomes" id="UP000184388"/>
    </source>
</evidence>
<dbReference type="Pfam" id="PF02885">
    <property type="entry name" value="Glycos_trans_3N"/>
    <property type="match status" value="1"/>
</dbReference>
<keyword evidence="6 9" id="KW-0057">Aromatic amino acid biosynthesis</keyword>
<feature type="binding site" evidence="9">
    <location>
        <position position="241"/>
    </location>
    <ligand>
        <name>Mg(2+)</name>
        <dbReference type="ChEBI" id="CHEBI:18420"/>
        <label>2</label>
    </ligand>
</feature>
<name>A0A9X8N9D3_9ACTN</name>
<comment type="similarity">
    <text evidence="8">In the C-terminal section; belongs to the anthranilate phosphoribosyltransferase family.</text>
</comment>
<feature type="binding site" evidence="9">
    <location>
        <begin position="125"/>
        <end position="133"/>
    </location>
    <ligand>
        <name>5-phospho-alpha-D-ribose 1-diphosphate</name>
        <dbReference type="ChEBI" id="CHEBI:58017"/>
    </ligand>
</feature>
<evidence type="ECO:0000256" key="1">
    <source>
        <dbReference type="ARBA" id="ARBA00004907"/>
    </source>
</evidence>
<feature type="binding site" evidence="9">
    <location>
        <position position="242"/>
    </location>
    <ligand>
        <name>Mg(2+)</name>
        <dbReference type="ChEBI" id="CHEBI:18420"/>
        <label>2</label>
    </ligand>
</feature>
<comment type="pathway">
    <text evidence="1 9">Amino-acid biosynthesis; L-tryptophan biosynthesis; L-tryptophan from chorismate: step 2/5.</text>
</comment>
<dbReference type="Gene3D" id="3.40.1030.10">
    <property type="entry name" value="Nucleoside phosphorylase/phosphoribosyltransferase catalytic domain"/>
    <property type="match status" value="1"/>
</dbReference>
<accession>A0A9X8N9D3</accession>
<evidence type="ECO:0000259" key="11">
    <source>
        <dbReference type="Pfam" id="PF02885"/>
    </source>
</evidence>
<evidence type="ECO:0000256" key="9">
    <source>
        <dbReference type="HAMAP-Rule" id="MF_00211"/>
    </source>
</evidence>
<evidence type="ECO:0000256" key="3">
    <source>
        <dbReference type="ARBA" id="ARBA00022676"/>
    </source>
</evidence>
<organism evidence="12 13">
    <name type="scientific">Streptomyces yunnanensis</name>
    <dbReference type="NCBI Taxonomy" id="156453"/>
    <lineage>
        <taxon>Bacteria</taxon>
        <taxon>Bacillati</taxon>
        <taxon>Actinomycetota</taxon>
        <taxon>Actinomycetes</taxon>
        <taxon>Kitasatosporales</taxon>
        <taxon>Streptomycetaceae</taxon>
        <taxon>Streptomyces</taxon>
    </lineage>
</organism>
<evidence type="ECO:0000259" key="10">
    <source>
        <dbReference type="Pfam" id="PF00591"/>
    </source>
</evidence>
<comment type="cofactor">
    <cofactor evidence="9">
        <name>Mg(2+)</name>
        <dbReference type="ChEBI" id="CHEBI:18420"/>
    </cofactor>
    <text evidence="9">Binds 2 magnesium ions per monomer.</text>
</comment>
<keyword evidence="5 9" id="KW-0822">Tryptophan biosynthesis</keyword>
<dbReference type="AlphaFoldDB" id="A0A9X8N9D3"/>
<dbReference type="RefSeq" id="WP_167390916.1">
    <property type="nucleotide sequence ID" value="NZ_FRBK01000038.1"/>
</dbReference>
<reference evidence="13" key="1">
    <citation type="submission" date="2016-11" db="EMBL/GenBank/DDBJ databases">
        <authorList>
            <person name="Jaros S."/>
            <person name="Januszkiewicz K."/>
            <person name="Wedrychowicz H."/>
        </authorList>
    </citation>
    <scope>NUCLEOTIDE SEQUENCE [LARGE SCALE GENOMIC DNA]</scope>
    <source>
        <strain evidence="13">CGMCC 4.3555</strain>
    </source>
</reference>
<protein>
    <recommendedName>
        <fullName evidence="9">Anthranilate phosphoribosyltransferase</fullName>
        <ecNumber evidence="9">2.4.2.18</ecNumber>
    </recommendedName>
</protein>
<dbReference type="PANTHER" id="PTHR43285">
    <property type="entry name" value="ANTHRANILATE PHOSPHORIBOSYLTRANSFERASE"/>
    <property type="match status" value="1"/>
</dbReference>
<feature type="binding site" evidence="9">
    <location>
        <position position="137"/>
    </location>
    <ligand>
        <name>5-phospho-alpha-D-ribose 1-diphosphate</name>
        <dbReference type="ChEBI" id="CHEBI:58017"/>
    </ligand>
</feature>
<feature type="binding site" evidence="9">
    <location>
        <position position="242"/>
    </location>
    <ligand>
        <name>Mg(2+)</name>
        <dbReference type="ChEBI" id="CHEBI:18420"/>
        <label>1</label>
    </ligand>
</feature>
<comment type="caution">
    <text evidence="9">Lacks conserved residue(s) required for the propagation of feature annotation.</text>
</comment>
<feature type="binding site" evidence="9">
    <location>
        <position position="109"/>
    </location>
    <ligand>
        <name>Mg(2+)</name>
        <dbReference type="ChEBI" id="CHEBI:18420"/>
        <label>1</label>
    </ligand>
</feature>
<dbReference type="Gene3D" id="1.20.970.10">
    <property type="entry name" value="Transferase, Pyrimidine Nucleoside Phosphorylase, Chain C"/>
    <property type="match status" value="1"/>
</dbReference>
<evidence type="ECO:0000256" key="8">
    <source>
        <dbReference type="ARBA" id="ARBA00061188"/>
    </source>
</evidence>
<dbReference type="InterPro" id="IPR005940">
    <property type="entry name" value="Anthranilate_Pribosyl_Tfrase"/>
</dbReference>
<feature type="binding site" evidence="9">
    <location>
        <position position="97"/>
    </location>
    <ligand>
        <name>5-phospho-alpha-D-ribose 1-diphosphate</name>
        <dbReference type="ChEBI" id="CHEBI:58017"/>
    </ligand>
</feature>
<dbReference type="GO" id="GO:0005829">
    <property type="term" value="C:cytosol"/>
    <property type="evidence" value="ECO:0007669"/>
    <property type="project" value="TreeGrafter"/>
</dbReference>
<comment type="subunit">
    <text evidence="9">Homodimer.</text>
</comment>
<gene>
    <name evidence="9" type="primary">trpD</name>
    <name evidence="12" type="ORF">SAMN05216268_13811</name>
</gene>
<evidence type="ECO:0000256" key="7">
    <source>
        <dbReference type="ARBA" id="ARBA00052328"/>
    </source>
</evidence>
<keyword evidence="9" id="KW-0460">Magnesium</keyword>
<keyword evidence="3 9" id="KW-0328">Glycosyltransferase</keyword>
<dbReference type="NCBIfam" id="TIGR01245">
    <property type="entry name" value="trpD"/>
    <property type="match status" value="1"/>
</dbReference>
<comment type="similarity">
    <text evidence="9">Belongs to the anthranilate phosphoribosyltransferase family.</text>
</comment>
<feature type="binding site" evidence="9">
    <location>
        <position position="183"/>
    </location>
    <ligand>
        <name>anthranilate</name>
        <dbReference type="ChEBI" id="CHEBI:16567"/>
        <label>2</label>
    </ligand>
</feature>
<dbReference type="GO" id="GO:0004048">
    <property type="term" value="F:anthranilate phosphoribosyltransferase activity"/>
    <property type="evidence" value="ECO:0007669"/>
    <property type="project" value="UniProtKB-UniRule"/>
</dbReference>
<dbReference type="HAMAP" id="MF_00211">
    <property type="entry name" value="TrpD"/>
    <property type="match status" value="1"/>
</dbReference>
<feature type="binding site" evidence="9">
    <location>
        <position position="97"/>
    </location>
    <ligand>
        <name>anthranilate</name>
        <dbReference type="ChEBI" id="CHEBI:16567"/>
        <label>1</label>
    </ligand>
</feature>
<comment type="caution">
    <text evidence="12">The sequence shown here is derived from an EMBL/GenBank/DDBJ whole genome shotgun (WGS) entry which is preliminary data.</text>
</comment>
<dbReference type="EMBL" id="FRBK01000038">
    <property type="protein sequence ID" value="SHN33092.1"/>
    <property type="molecule type" value="Genomic_DNA"/>
</dbReference>
<proteinExistence type="inferred from homology"/>
<dbReference type="Proteomes" id="UP000184388">
    <property type="component" value="Unassembled WGS sequence"/>
</dbReference>
<feature type="domain" description="Glycosyl transferase family 3 N-terminal" evidence="11">
    <location>
        <begin position="23"/>
        <end position="83"/>
    </location>
</feature>
<evidence type="ECO:0000256" key="6">
    <source>
        <dbReference type="ARBA" id="ARBA00023141"/>
    </source>
</evidence>
<feature type="binding site" evidence="9">
    <location>
        <begin position="100"/>
        <end position="101"/>
    </location>
    <ligand>
        <name>5-phospho-alpha-D-ribose 1-diphosphate</name>
        <dbReference type="ChEBI" id="CHEBI:58017"/>
    </ligand>
</feature>
<keyword evidence="4 9" id="KW-0808">Transferase</keyword>
<dbReference type="SUPFAM" id="SSF47648">
    <property type="entry name" value="Nucleoside phosphorylase/phosphoribosyltransferase N-terminal domain"/>
    <property type="match status" value="1"/>
</dbReference>
<evidence type="ECO:0000256" key="4">
    <source>
        <dbReference type="ARBA" id="ARBA00022679"/>
    </source>
</evidence>
<feature type="domain" description="Glycosyl transferase family 3" evidence="10">
    <location>
        <begin position="91"/>
        <end position="344"/>
    </location>
</feature>
<comment type="catalytic activity">
    <reaction evidence="7 9">
        <text>N-(5-phospho-beta-D-ribosyl)anthranilate + diphosphate = 5-phospho-alpha-D-ribose 1-diphosphate + anthranilate</text>
        <dbReference type="Rhea" id="RHEA:11768"/>
        <dbReference type="ChEBI" id="CHEBI:16567"/>
        <dbReference type="ChEBI" id="CHEBI:18277"/>
        <dbReference type="ChEBI" id="CHEBI:33019"/>
        <dbReference type="ChEBI" id="CHEBI:58017"/>
        <dbReference type="EC" id="2.4.2.18"/>
    </reaction>
</comment>
<keyword evidence="2 9" id="KW-0028">Amino-acid biosynthesis</keyword>
<feature type="binding site" evidence="9">
    <location>
        <position position="128"/>
    </location>
    <ligand>
        <name>anthranilate</name>
        <dbReference type="ChEBI" id="CHEBI:16567"/>
        <label>1</label>
    </ligand>
</feature>
<dbReference type="InterPro" id="IPR036320">
    <property type="entry name" value="Glycosyl_Trfase_fam3_N_dom_sf"/>
</dbReference>
<feature type="binding site" evidence="9">
    <location>
        <position position="105"/>
    </location>
    <ligand>
        <name>5-phospho-alpha-D-ribose 1-diphosphate</name>
        <dbReference type="ChEBI" id="CHEBI:58017"/>
    </ligand>
</feature>
<dbReference type="FunFam" id="3.40.1030.10:FF:000002">
    <property type="entry name" value="Anthranilate phosphoribosyltransferase"/>
    <property type="match status" value="1"/>
</dbReference>
<dbReference type="InterPro" id="IPR017459">
    <property type="entry name" value="Glycosyl_Trfase_fam3_N_dom"/>
</dbReference>
<comment type="function">
    <text evidence="9">Catalyzes the transfer of the phosphoribosyl group of 5-phosphorylribose-1-pyrophosphate (PRPP) to anthranilate to yield N-(5'-phosphoribosyl)-anthranilate (PRA).</text>
</comment>
<dbReference type="SUPFAM" id="SSF52418">
    <property type="entry name" value="Nucleoside phosphorylase/phosphoribosyltransferase catalytic domain"/>
    <property type="match status" value="1"/>
</dbReference>
<dbReference type="Pfam" id="PF00591">
    <property type="entry name" value="Glycos_transf_3"/>
    <property type="match status" value="1"/>
</dbReference>
<evidence type="ECO:0000313" key="12">
    <source>
        <dbReference type="EMBL" id="SHN33092.1"/>
    </source>
</evidence>
<dbReference type="GO" id="GO:0000287">
    <property type="term" value="F:magnesium ion binding"/>
    <property type="evidence" value="ECO:0007669"/>
    <property type="project" value="UniProtKB-UniRule"/>
</dbReference>
<dbReference type="EC" id="2.4.2.18" evidence="9"/>
<dbReference type="PANTHER" id="PTHR43285:SF2">
    <property type="entry name" value="ANTHRANILATE PHOSPHORIBOSYLTRANSFERASE"/>
    <property type="match status" value="1"/>
</dbReference>
<dbReference type="InterPro" id="IPR000312">
    <property type="entry name" value="Glycosyl_Trfase_fam3"/>
</dbReference>
<feature type="binding site" evidence="9">
    <location>
        <begin position="107"/>
        <end position="110"/>
    </location>
    <ligand>
        <name>5-phospho-alpha-D-ribose 1-diphosphate</name>
        <dbReference type="ChEBI" id="CHEBI:58017"/>
    </ligand>
</feature>
<dbReference type="GO" id="GO:0000162">
    <property type="term" value="P:L-tryptophan biosynthetic process"/>
    <property type="evidence" value="ECO:0007669"/>
    <property type="project" value="UniProtKB-UniRule"/>
</dbReference>